<proteinExistence type="inferred from homology"/>
<dbReference type="EMBL" id="LEOY01000002">
    <property type="protein sequence ID" value="RBR31743.1"/>
    <property type="molecule type" value="Genomic_DNA"/>
</dbReference>
<dbReference type="AlphaFoldDB" id="A0A366SJS7"/>
<keyword evidence="12" id="KW-0969">Cilium</keyword>
<dbReference type="NCBIfam" id="TIGR02473">
    <property type="entry name" value="flagell_FliJ"/>
    <property type="match status" value="1"/>
</dbReference>
<comment type="similarity">
    <text evidence="2">Belongs to the FliJ family.</text>
</comment>
<evidence type="ECO:0000256" key="5">
    <source>
        <dbReference type="ARBA" id="ARBA00022475"/>
    </source>
</evidence>
<feature type="coiled-coil region" evidence="11">
    <location>
        <begin position="19"/>
        <end position="53"/>
    </location>
</feature>
<protein>
    <recommendedName>
        <fullName evidence="3">Flagellar FliJ protein</fullName>
    </recommendedName>
</protein>
<dbReference type="GO" id="GO:0006935">
    <property type="term" value="P:chemotaxis"/>
    <property type="evidence" value="ECO:0007669"/>
    <property type="project" value="UniProtKB-KW"/>
</dbReference>
<keyword evidence="12" id="KW-0282">Flagellum</keyword>
<feature type="coiled-coil region" evidence="11">
    <location>
        <begin position="89"/>
        <end position="127"/>
    </location>
</feature>
<sequence>MKRFEFSLAKLLDYRWQIELEAKREYANCQRILNEKEERMQGLMKEKQDLLEIREDSVNRMQIQQWYLLALERQMTDTHHELIAQRQLLQEALDKYIDAQKERKILEKLKEKQLAEYEHTIKQEEQKMLDEMGSRRIASAL</sequence>
<keyword evidence="10" id="KW-1006">Bacterial flagellum protein export</keyword>
<evidence type="ECO:0000256" key="1">
    <source>
        <dbReference type="ARBA" id="ARBA00004413"/>
    </source>
</evidence>
<name>A0A366SJS7_9ENTE</name>
<evidence type="ECO:0000256" key="4">
    <source>
        <dbReference type="ARBA" id="ARBA00022448"/>
    </source>
</evidence>
<evidence type="ECO:0000256" key="10">
    <source>
        <dbReference type="ARBA" id="ARBA00023225"/>
    </source>
</evidence>
<reference evidence="12 13" key="1">
    <citation type="submission" date="2015-06" db="EMBL/GenBank/DDBJ databases">
        <title>The Genome Sequence of Enterococcus cecorum 170AEA1.</title>
        <authorList>
            <consortium name="The Broad Institute Genomics Platform"/>
            <consortium name="The Broad Institute Genome Sequencing Center for Infectious Disease"/>
            <person name="Earl A.M."/>
            <person name="Van Tyne D."/>
            <person name="Lebreton F."/>
            <person name="Saavedra J.T."/>
            <person name="Gilmore M.S."/>
            <person name="Manson McGuire A."/>
            <person name="Clock S."/>
            <person name="Crupain M."/>
            <person name="Rangan U."/>
            <person name="Young S."/>
            <person name="Abouelleil A."/>
            <person name="Cao P."/>
            <person name="Chapman S.B."/>
            <person name="Griggs A."/>
            <person name="Priest M."/>
            <person name="Shea T."/>
            <person name="Wortman J."/>
            <person name="Nusbaum C."/>
            <person name="Birren B."/>
        </authorList>
    </citation>
    <scope>NUCLEOTIDE SEQUENCE [LARGE SCALE GENOMIC DNA]</scope>
    <source>
        <strain evidence="12 13">170AEA1</strain>
    </source>
</reference>
<keyword evidence="6" id="KW-0145">Chemotaxis</keyword>
<dbReference type="Pfam" id="PF02050">
    <property type="entry name" value="FliJ"/>
    <property type="match status" value="1"/>
</dbReference>
<keyword evidence="9" id="KW-0472">Membrane</keyword>
<evidence type="ECO:0000256" key="11">
    <source>
        <dbReference type="SAM" id="Coils"/>
    </source>
</evidence>
<dbReference type="InterPro" id="IPR053716">
    <property type="entry name" value="Flag_assembly_chemotaxis_eff"/>
</dbReference>
<keyword evidence="7" id="KW-1005">Bacterial flagellum biogenesis</keyword>
<dbReference type="InterPro" id="IPR012823">
    <property type="entry name" value="Flagell_FliJ"/>
</dbReference>
<dbReference type="GO" id="GO:0005886">
    <property type="term" value="C:plasma membrane"/>
    <property type="evidence" value="ECO:0007669"/>
    <property type="project" value="UniProtKB-SubCell"/>
</dbReference>
<evidence type="ECO:0000256" key="3">
    <source>
        <dbReference type="ARBA" id="ARBA00020392"/>
    </source>
</evidence>
<keyword evidence="4" id="KW-0813">Transport</keyword>
<keyword evidence="5" id="KW-1003">Cell membrane</keyword>
<organism evidence="12 13">
    <name type="scientific">Enterococcus cecorum</name>
    <dbReference type="NCBI Taxonomy" id="44008"/>
    <lineage>
        <taxon>Bacteria</taxon>
        <taxon>Bacillati</taxon>
        <taxon>Bacillota</taxon>
        <taxon>Bacilli</taxon>
        <taxon>Lactobacillales</taxon>
        <taxon>Enterococcaceae</taxon>
        <taxon>Enterococcus</taxon>
    </lineage>
</organism>
<dbReference type="RefSeq" id="WP_113783593.1">
    <property type="nucleotide sequence ID" value="NZ_KZ845739.1"/>
</dbReference>
<evidence type="ECO:0000313" key="12">
    <source>
        <dbReference type="EMBL" id="RBR31743.1"/>
    </source>
</evidence>
<keyword evidence="8" id="KW-0653">Protein transport</keyword>
<evidence type="ECO:0000256" key="9">
    <source>
        <dbReference type="ARBA" id="ARBA00023136"/>
    </source>
</evidence>
<evidence type="ECO:0000256" key="2">
    <source>
        <dbReference type="ARBA" id="ARBA00010004"/>
    </source>
</evidence>
<evidence type="ECO:0000256" key="6">
    <source>
        <dbReference type="ARBA" id="ARBA00022500"/>
    </source>
</evidence>
<accession>A0A366SJS7</accession>
<dbReference type="Gene3D" id="1.10.287.1700">
    <property type="match status" value="1"/>
</dbReference>
<keyword evidence="12" id="KW-0966">Cell projection</keyword>
<evidence type="ECO:0000313" key="13">
    <source>
        <dbReference type="Proteomes" id="UP000252800"/>
    </source>
</evidence>
<dbReference type="GO" id="GO:0015031">
    <property type="term" value="P:protein transport"/>
    <property type="evidence" value="ECO:0007669"/>
    <property type="project" value="UniProtKB-KW"/>
</dbReference>
<evidence type="ECO:0000256" key="7">
    <source>
        <dbReference type="ARBA" id="ARBA00022795"/>
    </source>
</evidence>
<dbReference type="GO" id="GO:0071973">
    <property type="term" value="P:bacterial-type flagellum-dependent cell motility"/>
    <property type="evidence" value="ECO:0007669"/>
    <property type="project" value="InterPro"/>
</dbReference>
<evidence type="ECO:0000256" key="8">
    <source>
        <dbReference type="ARBA" id="ARBA00022927"/>
    </source>
</evidence>
<comment type="caution">
    <text evidence="12">The sequence shown here is derived from an EMBL/GenBank/DDBJ whole genome shotgun (WGS) entry which is preliminary data.</text>
</comment>
<keyword evidence="11" id="KW-0175">Coiled coil</keyword>
<dbReference type="GO" id="GO:0009288">
    <property type="term" value="C:bacterial-type flagellum"/>
    <property type="evidence" value="ECO:0007669"/>
    <property type="project" value="InterPro"/>
</dbReference>
<dbReference type="Proteomes" id="UP000252800">
    <property type="component" value="Unassembled WGS sequence"/>
</dbReference>
<dbReference type="GO" id="GO:0044781">
    <property type="term" value="P:bacterial-type flagellum organization"/>
    <property type="evidence" value="ECO:0007669"/>
    <property type="project" value="UniProtKB-KW"/>
</dbReference>
<gene>
    <name evidence="12" type="ORF">EB18_00166</name>
</gene>
<comment type="subcellular location">
    <subcellularLocation>
        <location evidence="1">Cell membrane</location>
        <topology evidence="1">Peripheral membrane protein</topology>
        <orientation evidence="1">Cytoplasmic side</orientation>
    </subcellularLocation>
</comment>